<protein>
    <recommendedName>
        <fullName evidence="5">NAD-dependent epimerase/dehydratase domain-containing protein</fullName>
    </recommendedName>
</protein>
<dbReference type="HAMAP" id="MF_00956">
    <property type="entry name" value="GDP_fucose_synth"/>
    <property type="match status" value="1"/>
</dbReference>
<dbReference type="PANTHER" id="PTHR43238">
    <property type="entry name" value="GDP-L-FUCOSE SYNTHASE"/>
    <property type="match status" value="1"/>
</dbReference>
<dbReference type="PANTHER" id="PTHR43238:SF1">
    <property type="entry name" value="GDP-L-FUCOSE SYNTHASE"/>
    <property type="match status" value="1"/>
</dbReference>
<feature type="domain" description="NAD-dependent epimerase/dehydratase" evidence="5">
    <location>
        <begin position="5"/>
        <end position="256"/>
    </location>
</feature>
<dbReference type="GO" id="GO:0050577">
    <property type="term" value="F:GDP-L-fucose synthase activity"/>
    <property type="evidence" value="ECO:0007669"/>
    <property type="project" value="TreeGrafter"/>
</dbReference>
<dbReference type="Pfam" id="PF01370">
    <property type="entry name" value="Epimerase"/>
    <property type="match status" value="1"/>
</dbReference>
<dbReference type="InterPro" id="IPR020904">
    <property type="entry name" value="Sc_DH/Rdtase_CS"/>
</dbReference>
<keyword evidence="3" id="KW-0560">Oxidoreductase</keyword>
<evidence type="ECO:0000313" key="6">
    <source>
        <dbReference type="EMBL" id="SVB78833.1"/>
    </source>
</evidence>
<evidence type="ECO:0000256" key="2">
    <source>
        <dbReference type="ARBA" id="ARBA00022857"/>
    </source>
</evidence>
<dbReference type="CDD" id="cd05239">
    <property type="entry name" value="GDP_FS_SDR_e"/>
    <property type="match status" value="1"/>
</dbReference>
<dbReference type="PROSITE" id="PS00061">
    <property type="entry name" value="ADH_SHORT"/>
    <property type="match status" value="1"/>
</dbReference>
<reference evidence="6" key="1">
    <citation type="submission" date="2018-05" db="EMBL/GenBank/DDBJ databases">
        <authorList>
            <person name="Lanie J.A."/>
            <person name="Ng W.-L."/>
            <person name="Kazmierczak K.M."/>
            <person name="Andrzejewski T.M."/>
            <person name="Davidsen T.M."/>
            <person name="Wayne K.J."/>
            <person name="Tettelin H."/>
            <person name="Glass J.I."/>
            <person name="Rusch D."/>
            <person name="Podicherti R."/>
            <person name="Tsui H.-C.T."/>
            <person name="Winkler M.E."/>
        </authorList>
    </citation>
    <scope>NUCLEOTIDE SEQUENCE</scope>
</reference>
<name>A0A382GW92_9ZZZZ</name>
<dbReference type="GO" id="GO:0016853">
    <property type="term" value="F:isomerase activity"/>
    <property type="evidence" value="ECO:0007669"/>
    <property type="project" value="UniProtKB-KW"/>
</dbReference>
<dbReference type="InterPro" id="IPR028614">
    <property type="entry name" value="GDP_fucose/colitose_synth"/>
</dbReference>
<keyword evidence="4" id="KW-0413">Isomerase</keyword>
<evidence type="ECO:0000256" key="3">
    <source>
        <dbReference type="ARBA" id="ARBA00023002"/>
    </source>
</evidence>
<dbReference type="InterPro" id="IPR001509">
    <property type="entry name" value="Epimerase_deHydtase"/>
</dbReference>
<keyword evidence="2" id="KW-0521">NADP</keyword>
<dbReference type="Gene3D" id="3.40.50.720">
    <property type="entry name" value="NAD(P)-binding Rossmann-like Domain"/>
    <property type="match status" value="1"/>
</dbReference>
<comment type="similarity">
    <text evidence="1">Belongs to the NAD(P)-dependent epimerase/dehydratase family. Fucose synthase subfamily.</text>
</comment>
<dbReference type="EMBL" id="UINC01057552">
    <property type="protein sequence ID" value="SVB78833.1"/>
    <property type="molecule type" value="Genomic_DNA"/>
</dbReference>
<evidence type="ECO:0000256" key="1">
    <source>
        <dbReference type="ARBA" id="ARBA00005959"/>
    </source>
</evidence>
<dbReference type="SUPFAM" id="SSF51735">
    <property type="entry name" value="NAD(P)-binding Rossmann-fold domains"/>
    <property type="match status" value="1"/>
</dbReference>
<proteinExistence type="inferred from homology"/>
<accession>A0A382GW92</accession>
<evidence type="ECO:0000259" key="5">
    <source>
        <dbReference type="Pfam" id="PF01370"/>
    </source>
</evidence>
<dbReference type="AlphaFoldDB" id="A0A382GW92"/>
<evidence type="ECO:0000256" key="4">
    <source>
        <dbReference type="ARBA" id="ARBA00023235"/>
    </source>
</evidence>
<dbReference type="Gene3D" id="3.90.25.10">
    <property type="entry name" value="UDP-galactose 4-epimerase, domain 1"/>
    <property type="match status" value="1"/>
</dbReference>
<dbReference type="InterPro" id="IPR036291">
    <property type="entry name" value="NAD(P)-bd_dom_sf"/>
</dbReference>
<organism evidence="6">
    <name type="scientific">marine metagenome</name>
    <dbReference type="NCBI Taxonomy" id="408172"/>
    <lineage>
        <taxon>unclassified sequences</taxon>
        <taxon>metagenomes</taxon>
        <taxon>ecological metagenomes</taxon>
    </lineage>
</organism>
<gene>
    <name evidence="6" type="ORF">METZ01_LOCUS231687</name>
</gene>
<sequence>MHEKILVTGAFGFLGQFVCDELSDRGYTNIIKVGNTTKSHQEPRHGWFLKEDGSQSIYGDLRNARHVDAIVGQTNPDIVVHLAARVGGIGANQVSPGTFFYDNLKMGVELIERCRYLPDLQKFVLVSTVCSYPKFCRTPFMEDDIWEGYPEETNAPYGIAKKALMVMLQAYREQYGMNGITLIPTNLYGPKDDFNPSTSHVIPALIHKVSETGTDGELTVWGTGNASREFLYVKDAARGIVDGMEKYDSPEPVNLGNGKEVKIKNLVDLICNTMGHTGKISYDSTKPDGQPSRRLDISRAISSFDFTAQTDLADGLRETVDWYLATEEAVLEC</sequence>